<name>A0ABQ4LWK6_9BACL</name>
<evidence type="ECO:0000313" key="5">
    <source>
        <dbReference type="Proteomes" id="UP000680638"/>
    </source>
</evidence>
<dbReference type="InterPro" id="IPR011060">
    <property type="entry name" value="RibuloseP-bd_barrel"/>
</dbReference>
<organism evidence="4 5">
    <name type="scientific">Paenibacillus cookii</name>
    <dbReference type="NCBI Taxonomy" id="157839"/>
    <lineage>
        <taxon>Bacteria</taxon>
        <taxon>Bacillati</taxon>
        <taxon>Bacillota</taxon>
        <taxon>Bacilli</taxon>
        <taxon>Bacillales</taxon>
        <taxon>Paenibacillaceae</taxon>
        <taxon>Paenibacillus</taxon>
    </lineage>
</organism>
<feature type="compositionally biased region" description="Low complexity" evidence="2">
    <location>
        <begin position="168"/>
        <end position="177"/>
    </location>
</feature>
<reference evidence="4 5" key="1">
    <citation type="submission" date="2021-03" db="EMBL/GenBank/DDBJ databases">
        <title>Antimicrobial resistance genes in bacteria isolated from Japanese honey, and their potential for conferring macrolide and lincosamide resistance in the American foulbrood pathogen Paenibacillus larvae.</title>
        <authorList>
            <person name="Okamoto M."/>
            <person name="Kumagai M."/>
            <person name="Kanamori H."/>
            <person name="Takamatsu D."/>
        </authorList>
    </citation>
    <scope>NUCLEOTIDE SEQUENCE [LARGE SCALE GENOMIC DNA]</scope>
    <source>
        <strain evidence="4 5">J21TS3</strain>
    </source>
</reference>
<dbReference type="InterPro" id="IPR013785">
    <property type="entry name" value="Aldolase_TIM"/>
</dbReference>
<dbReference type="EMBL" id="BORW01000009">
    <property type="protein sequence ID" value="GIO67338.1"/>
    <property type="molecule type" value="Genomic_DNA"/>
</dbReference>
<evidence type="ECO:0000259" key="3">
    <source>
        <dbReference type="SMART" id="SM00934"/>
    </source>
</evidence>
<sequence length="267" mass="27679">MNIQLALDRMSIQEAIDMARLTEPYIDWIEVGTSLIKEFGMAAVEAMKREFPSKVIVADVKTFDNAVYEFELCYKAGADVATVMGASPPVTVELCMKTAQTWGRQVMIDLLHTTPEEQAALARYREAVHCLHVSKDQQEGGGSRLTGPGAYEAASDAGRAGNAGLGGSRSSTGTNGTLVSSGAGGIGAGEALPRSMGAAASGAPGSVSESQAELRIAAAGGITLDSLPGLFAMKPEVLIVGSAITKAADPVAAARSFQDCIRKLGSR</sequence>
<protein>
    <recommendedName>
        <fullName evidence="3">Orotidine 5'-phosphate decarboxylase domain-containing protein</fullName>
    </recommendedName>
</protein>
<dbReference type="PANTHER" id="PTHR35039:SF3">
    <property type="entry name" value="3-KETO-L-GULONATE-6-PHOSPHATE DECARBOXYLASE SGBH-RELATED"/>
    <property type="match status" value="1"/>
</dbReference>
<dbReference type="SUPFAM" id="SSF51366">
    <property type="entry name" value="Ribulose-phoshate binding barrel"/>
    <property type="match status" value="1"/>
</dbReference>
<proteinExistence type="predicted"/>
<comment type="caution">
    <text evidence="4">The sequence shown here is derived from an EMBL/GenBank/DDBJ whole genome shotgun (WGS) entry which is preliminary data.</text>
</comment>
<keyword evidence="5" id="KW-1185">Reference proteome</keyword>
<feature type="region of interest" description="Disordered" evidence="2">
    <location>
        <begin position="135"/>
        <end position="179"/>
    </location>
</feature>
<gene>
    <name evidence="4" type="ORF">J21TS3_21590</name>
</gene>
<feature type="domain" description="Orotidine 5'-phosphate decarboxylase" evidence="3">
    <location>
        <begin position="2"/>
        <end position="257"/>
    </location>
</feature>
<keyword evidence="1" id="KW-0456">Lyase</keyword>
<evidence type="ECO:0000313" key="4">
    <source>
        <dbReference type="EMBL" id="GIO67338.1"/>
    </source>
</evidence>
<dbReference type="Pfam" id="PF00215">
    <property type="entry name" value="OMPdecase"/>
    <property type="match status" value="1"/>
</dbReference>
<accession>A0ABQ4LWK6</accession>
<evidence type="ECO:0000256" key="1">
    <source>
        <dbReference type="ARBA" id="ARBA00023239"/>
    </source>
</evidence>
<dbReference type="PANTHER" id="PTHR35039">
    <property type="entry name" value="3-KETO-L-GULONATE-6-PHOSPHATE DECARBOXYLASE SGBH-RELATED"/>
    <property type="match status" value="1"/>
</dbReference>
<dbReference type="InterPro" id="IPR001754">
    <property type="entry name" value="OMPdeCOase_dom"/>
</dbReference>
<dbReference type="Gene3D" id="3.20.20.70">
    <property type="entry name" value="Aldolase class I"/>
    <property type="match status" value="2"/>
</dbReference>
<dbReference type="RefSeq" id="WP_212949552.1">
    <property type="nucleotide sequence ID" value="NZ_BORW01000009.1"/>
</dbReference>
<dbReference type="Proteomes" id="UP000680638">
    <property type="component" value="Unassembled WGS sequence"/>
</dbReference>
<evidence type="ECO:0000256" key="2">
    <source>
        <dbReference type="SAM" id="MobiDB-lite"/>
    </source>
</evidence>
<dbReference type="SMART" id="SM00934">
    <property type="entry name" value="OMPdecase"/>
    <property type="match status" value="1"/>
</dbReference>